<proteinExistence type="predicted"/>
<keyword evidence="3" id="KW-1185">Reference proteome</keyword>
<reference evidence="1" key="1">
    <citation type="submission" date="2021-01" db="EMBL/GenBank/DDBJ databases">
        <authorList>
            <person name="Corre E."/>
            <person name="Pelletier E."/>
            <person name="Niang G."/>
            <person name="Scheremetjew M."/>
            <person name="Finn R."/>
            <person name="Kale V."/>
            <person name="Holt S."/>
            <person name="Cochrane G."/>
            <person name="Meng A."/>
            <person name="Brown T."/>
            <person name="Cohen L."/>
        </authorList>
    </citation>
    <scope>NUCLEOTIDE SEQUENCE</scope>
    <source>
        <strain evidence="1">CCMP1756</strain>
    </source>
</reference>
<dbReference type="EMBL" id="CAKKNE010000003">
    <property type="protein sequence ID" value="CAH0370782.1"/>
    <property type="molecule type" value="Genomic_DNA"/>
</dbReference>
<evidence type="ECO:0000313" key="3">
    <source>
        <dbReference type="Proteomes" id="UP000789595"/>
    </source>
</evidence>
<name>A0A7S4EBV5_9STRA</name>
<evidence type="ECO:0000313" key="2">
    <source>
        <dbReference type="EMBL" id="CAH0370782.1"/>
    </source>
</evidence>
<dbReference type="EMBL" id="HBIW01021956">
    <property type="protein sequence ID" value="CAE0703502.1"/>
    <property type="molecule type" value="Transcribed_RNA"/>
</dbReference>
<reference evidence="2" key="2">
    <citation type="submission" date="2021-11" db="EMBL/GenBank/DDBJ databases">
        <authorList>
            <consortium name="Genoscope - CEA"/>
            <person name="William W."/>
        </authorList>
    </citation>
    <scope>NUCLEOTIDE SEQUENCE</scope>
</reference>
<sequence>MAPGGPKDPPPYAKPLIFDPRTMSSPAVTVRKVRGPYLDKLVSSMHSPHADAAVWRNMARKFPVVPDLTHTGMRTVDIGEHEEDFTRPDGRTTKALRETIKTQMKGIPDPNTSQDVRLRDAARNVRPRGLDAKSLASYGTYAPPSRADAGESLEEAVYARAGELGRDRYGRNKRTPAPFSTASLVDAMLAVEYG</sequence>
<accession>A0A7S4EBV5</accession>
<gene>
    <name evidence="1" type="ORF">PCAL00307_LOCUS18949</name>
    <name evidence="2" type="ORF">PECAL_3P06890</name>
</gene>
<protein>
    <submittedName>
        <fullName evidence="1">Uncharacterized protein</fullName>
    </submittedName>
</protein>
<evidence type="ECO:0000313" key="1">
    <source>
        <dbReference type="EMBL" id="CAE0703502.1"/>
    </source>
</evidence>
<organism evidence="1">
    <name type="scientific">Pelagomonas calceolata</name>
    <dbReference type="NCBI Taxonomy" id="35677"/>
    <lineage>
        <taxon>Eukaryota</taxon>
        <taxon>Sar</taxon>
        <taxon>Stramenopiles</taxon>
        <taxon>Ochrophyta</taxon>
        <taxon>Pelagophyceae</taxon>
        <taxon>Pelagomonadales</taxon>
        <taxon>Pelagomonadaceae</taxon>
        <taxon>Pelagomonas</taxon>
    </lineage>
</organism>
<dbReference type="Proteomes" id="UP000789595">
    <property type="component" value="Unassembled WGS sequence"/>
</dbReference>
<dbReference type="AlphaFoldDB" id="A0A7S4EBV5"/>